<dbReference type="GO" id="GO:0004350">
    <property type="term" value="F:glutamate-5-semialdehyde dehydrogenase activity"/>
    <property type="evidence" value="ECO:0007669"/>
    <property type="project" value="UniProtKB-UniRule"/>
</dbReference>
<comment type="caution">
    <text evidence="20">The sequence shown here is derived from an EMBL/GenBank/DDBJ whole genome shotgun (WGS) entry which is preliminary data.</text>
</comment>
<reference evidence="20 21" key="1">
    <citation type="submission" date="2023-10" db="EMBL/GenBank/DDBJ databases">
        <authorList>
            <person name="Maclean D."/>
            <person name="Macfadyen A."/>
        </authorList>
    </citation>
    <scope>NUCLEOTIDE SEQUENCE [LARGE SCALE GENOMIC DNA]</scope>
</reference>
<comment type="catalytic activity">
    <reaction evidence="16 17">
        <text>L-glutamate + ATP = L-glutamyl 5-phosphate + ADP</text>
        <dbReference type="Rhea" id="RHEA:14877"/>
        <dbReference type="ChEBI" id="CHEBI:29985"/>
        <dbReference type="ChEBI" id="CHEBI:30616"/>
        <dbReference type="ChEBI" id="CHEBI:58274"/>
        <dbReference type="ChEBI" id="CHEBI:456216"/>
        <dbReference type="EC" id="2.7.2.11"/>
    </reaction>
</comment>
<dbReference type="GO" id="GO:0009084">
    <property type="term" value="P:glutamine family amino acid biosynthetic process"/>
    <property type="evidence" value="ECO:0007669"/>
    <property type="project" value="UniProtKB-ARBA"/>
</dbReference>
<dbReference type="InterPro" id="IPR001048">
    <property type="entry name" value="Asp/Glu/Uridylate_kinase"/>
</dbReference>
<keyword evidence="6 17" id="KW-0028">Amino-acid biosynthesis</keyword>
<dbReference type="InterPro" id="IPR019797">
    <property type="entry name" value="Glutamate_5-kinase_CS"/>
</dbReference>
<dbReference type="InterPro" id="IPR000965">
    <property type="entry name" value="GPR_dom"/>
</dbReference>
<dbReference type="EC" id="1.2.1.41" evidence="17"/>
<comment type="function">
    <text evidence="17">P5CS plays a key role in proline biosynthesis, leading to osmoregulation in plants.</text>
</comment>
<dbReference type="HAMAP" id="MF_00412">
    <property type="entry name" value="ProA"/>
    <property type="match status" value="1"/>
</dbReference>
<keyword evidence="5" id="KW-0963">Cytoplasm</keyword>
<keyword evidence="11 17" id="KW-0067">ATP-binding</keyword>
<evidence type="ECO:0000256" key="5">
    <source>
        <dbReference type="ARBA" id="ARBA00022490"/>
    </source>
</evidence>
<dbReference type="InterPro" id="IPR016161">
    <property type="entry name" value="Ald_DH/histidinol_DH"/>
</dbReference>
<evidence type="ECO:0000256" key="7">
    <source>
        <dbReference type="ARBA" id="ARBA00022650"/>
    </source>
</evidence>
<dbReference type="PRINTS" id="PR00474">
    <property type="entry name" value="GLU5KINASE"/>
</dbReference>
<proteinExistence type="inferred from homology"/>
<evidence type="ECO:0000259" key="18">
    <source>
        <dbReference type="Pfam" id="PF00171"/>
    </source>
</evidence>
<organism evidence="20 21">
    <name type="scientific">Coccomyxa viridis</name>
    <dbReference type="NCBI Taxonomy" id="1274662"/>
    <lineage>
        <taxon>Eukaryota</taxon>
        <taxon>Viridiplantae</taxon>
        <taxon>Chlorophyta</taxon>
        <taxon>core chlorophytes</taxon>
        <taxon>Trebouxiophyceae</taxon>
        <taxon>Trebouxiophyceae incertae sedis</taxon>
        <taxon>Coccomyxaceae</taxon>
        <taxon>Coccomyxa</taxon>
    </lineage>
</organism>
<dbReference type="PIRSF" id="PIRSF036429">
    <property type="entry name" value="P5C_syn"/>
    <property type="match status" value="1"/>
</dbReference>
<evidence type="ECO:0000256" key="17">
    <source>
        <dbReference type="PIRNR" id="PIRNR036429"/>
    </source>
</evidence>
<dbReference type="InterPro" id="IPR016163">
    <property type="entry name" value="Ald_DH_C"/>
</dbReference>
<keyword evidence="7 17" id="KW-0641">Proline biosynthesis</keyword>
<evidence type="ECO:0000256" key="8">
    <source>
        <dbReference type="ARBA" id="ARBA00022679"/>
    </source>
</evidence>
<dbReference type="Gene3D" id="3.40.605.10">
    <property type="entry name" value="Aldehyde Dehydrogenase, Chain A, domain 1"/>
    <property type="match status" value="1"/>
</dbReference>
<dbReference type="Pfam" id="PF00696">
    <property type="entry name" value="AA_kinase"/>
    <property type="match status" value="1"/>
</dbReference>
<keyword evidence="13 17" id="KW-0560">Oxidoreductase</keyword>
<keyword evidence="8 17" id="KW-0808">Transferase</keyword>
<keyword evidence="9 17" id="KW-0547">Nucleotide-binding</keyword>
<dbReference type="EMBL" id="CAUYUE010000016">
    <property type="protein sequence ID" value="CAK0787125.1"/>
    <property type="molecule type" value="Genomic_DNA"/>
</dbReference>
<dbReference type="Gene3D" id="3.40.309.10">
    <property type="entry name" value="Aldehyde Dehydrogenase, Chain A, domain 2"/>
    <property type="match status" value="1"/>
</dbReference>
<feature type="domain" description="Aspartate/glutamate/uridylate kinase" evidence="19">
    <location>
        <begin position="42"/>
        <end position="290"/>
    </location>
</feature>
<dbReference type="NCBIfam" id="NF001221">
    <property type="entry name" value="PRK00197.1"/>
    <property type="match status" value="1"/>
</dbReference>
<dbReference type="InterPro" id="IPR036393">
    <property type="entry name" value="AceGlu_kinase-like_sf"/>
</dbReference>
<comment type="pathway">
    <text evidence="2 17">Amino-acid biosynthesis; L-proline biosynthesis; L-glutamate 5-semialdehyde from L-glutamate: step 1/2.</text>
</comment>
<evidence type="ECO:0000256" key="9">
    <source>
        <dbReference type="ARBA" id="ARBA00022741"/>
    </source>
</evidence>
<evidence type="ECO:0000256" key="6">
    <source>
        <dbReference type="ARBA" id="ARBA00022605"/>
    </source>
</evidence>
<accession>A0AAV1ILL3</accession>
<evidence type="ECO:0000256" key="11">
    <source>
        <dbReference type="ARBA" id="ARBA00022840"/>
    </source>
</evidence>
<dbReference type="InterPro" id="IPR005766">
    <property type="entry name" value="P5_carboxy_syn"/>
</dbReference>
<evidence type="ECO:0000256" key="15">
    <source>
        <dbReference type="ARBA" id="ARBA00049024"/>
    </source>
</evidence>
<dbReference type="InterPro" id="IPR015590">
    <property type="entry name" value="Aldehyde_DH_dom"/>
</dbReference>
<evidence type="ECO:0000256" key="1">
    <source>
        <dbReference type="ARBA" id="ARBA00004985"/>
    </source>
</evidence>
<dbReference type="GO" id="GO:0005737">
    <property type="term" value="C:cytoplasm"/>
    <property type="evidence" value="ECO:0007669"/>
    <property type="project" value="UniProtKB-UniRule"/>
</dbReference>
<dbReference type="PROSITE" id="PS00902">
    <property type="entry name" value="GLUTAMATE_5_KINASE"/>
    <property type="match status" value="1"/>
</dbReference>
<dbReference type="InterPro" id="IPR016162">
    <property type="entry name" value="Ald_DH_N"/>
</dbReference>
<gene>
    <name evidence="20" type="ORF">CVIRNUC_010341</name>
</gene>
<evidence type="ECO:0000313" key="20">
    <source>
        <dbReference type="EMBL" id="CAK0787125.1"/>
    </source>
</evidence>
<evidence type="ECO:0000256" key="12">
    <source>
        <dbReference type="ARBA" id="ARBA00022857"/>
    </source>
</evidence>
<dbReference type="Pfam" id="PF00171">
    <property type="entry name" value="Aldedh"/>
    <property type="match status" value="1"/>
</dbReference>
<feature type="domain" description="Aldehyde dehydrogenase" evidence="18">
    <location>
        <begin position="337"/>
        <end position="606"/>
    </location>
</feature>
<keyword evidence="21" id="KW-1185">Reference proteome</keyword>
<evidence type="ECO:0000256" key="13">
    <source>
        <dbReference type="ARBA" id="ARBA00023002"/>
    </source>
</evidence>
<dbReference type="SUPFAM" id="SSF53633">
    <property type="entry name" value="Carbamate kinase-like"/>
    <property type="match status" value="1"/>
</dbReference>
<evidence type="ECO:0000256" key="3">
    <source>
        <dbReference type="ARBA" id="ARBA00006300"/>
    </source>
</evidence>
<comment type="pathway">
    <text evidence="1 17">Amino-acid biosynthesis; L-proline biosynthesis; L-glutamate 5-semialdehyde from L-glutamate: step 2/2.</text>
</comment>
<keyword evidence="12 17" id="KW-0521">NADP</keyword>
<evidence type="ECO:0000256" key="14">
    <source>
        <dbReference type="ARBA" id="ARBA00023268"/>
    </source>
</evidence>
<dbReference type="NCBIfam" id="TIGR01092">
    <property type="entry name" value="P5CS"/>
    <property type="match status" value="1"/>
</dbReference>
<comment type="catalytic activity">
    <reaction evidence="15 17">
        <text>L-glutamate 5-semialdehyde + phosphate + NADP(+) = L-glutamyl 5-phosphate + NADPH + H(+)</text>
        <dbReference type="Rhea" id="RHEA:19541"/>
        <dbReference type="ChEBI" id="CHEBI:15378"/>
        <dbReference type="ChEBI" id="CHEBI:43474"/>
        <dbReference type="ChEBI" id="CHEBI:57783"/>
        <dbReference type="ChEBI" id="CHEBI:58066"/>
        <dbReference type="ChEBI" id="CHEBI:58274"/>
        <dbReference type="ChEBI" id="CHEBI:58349"/>
        <dbReference type="EC" id="1.2.1.41"/>
    </reaction>
</comment>
<dbReference type="GO" id="GO:0005524">
    <property type="term" value="F:ATP binding"/>
    <property type="evidence" value="ECO:0007669"/>
    <property type="project" value="UniProtKB-UniRule"/>
</dbReference>
<dbReference type="CDD" id="cd07079">
    <property type="entry name" value="ALDH_F18-19_ProA-GPR"/>
    <property type="match status" value="1"/>
</dbReference>
<evidence type="ECO:0000256" key="2">
    <source>
        <dbReference type="ARBA" id="ARBA00005185"/>
    </source>
</evidence>
<dbReference type="GO" id="GO:0004349">
    <property type="term" value="F:glutamate 5-kinase activity"/>
    <property type="evidence" value="ECO:0007669"/>
    <property type="project" value="UniProtKB-UniRule"/>
</dbReference>
<dbReference type="SUPFAM" id="SSF53720">
    <property type="entry name" value="ALDH-like"/>
    <property type="match status" value="1"/>
</dbReference>
<evidence type="ECO:0000256" key="10">
    <source>
        <dbReference type="ARBA" id="ARBA00022777"/>
    </source>
</evidence>
<dbReference type="Gene3D" id="3.40.1160.10">
    <property type="entry name" value="Acetylglutamate kinase-like"/>
    <property type="match status" value="1"/>
</dbReference>
<name>A0AAV1ILL3_9CHLO</name>
<keyword evidence="10 17" id="KW-0418">Kinase</keyword>
<dbReference type="NCBIfam" id="TIGR00407">
    <property type="entry name" value="proA"/>
    <property type="match status" value="1"/>
</dbReference>
<dbReference type="PANTHER" id="PTHR11063:SF8">
    <property type="entry name" value="DELTA-1-PYRROLINE-5-CARBOXYLATE SYNTHASE"/>
    <property type="match status" value="1"/>
</dbReference>
<sequence length="785" mass="85302">MPHTMSVKSLGDLAVAEKFLDDSERLYGEPHPTRHCVRSSRRIVVKVGTAVVTRQDKRLAVGRLGALVEQIEALVSKDLQVILVTSGAVTVGRQKLFHQHVLNSSPLKMQINSGSPTTTICNRAAASAGQSGLMALYDTLFAMMDLQASQLLVTPRDFRDENFKVNLRETTEELLSVSRVIPVFNENDAISDRSLDKDNKLSGFQDNDSLAKELARELSADLLVLLTNVDGLMDGPPKDRNSKVIHTFMPKVLDNFRFSSASNVGRGGMEAKVASAWDAAQSGVTTVIANGKMPSVLLRVMEGMQEGTLFNRDVVEAEENASRCTSTAASSDGDSLETVRDLALDARTASRKLAACPTETRVKILRKIASDLAANEQLIMERNMRDVASAERKKLDPTLLQRLKLKPEKIRTLVKGIQAIADQEEPLRKLHSRMEITDGVVLEKMTAPIGVLLIIFEARPDALPQIAALAIRSGNGLVLKGGSEARHSNELLHHIISNAIDTVAPEIGSGLIALVNSRDEIRDLLKLDDVIDLVIPRGSNALVSSIKQNTKIPVMGHADGICHIYIDEDADLDLACKIVVDAKTDYPAACNAVEKVLVHRKLIGQIYKIQKQLDRAGITVLGGEEAVKEIGNLKPAPSAKHEYGTRTLTLEIVRGLDEAVDHIHANGSGHTEAIITENKETAEQFLRKIDSACVFHNMSTRFADGFRFGLGAEVGISTGRIHARGPVGVEGLLTSKWVARGSGNVVNHDQGFEYTHRPLPLGNDRRPVAEAVAPVNGIVDGQQAQ</sequence>
<evidence type="ECO:0000256" key="16">
    <source>
        <dbReference type="ARBA" id="ARBA00049141"/>
    </source>
</evidence>
<keyword evidence="14" id="KW-0511">Multifunctional enzyme</keyword>
<dbReference type="Proteomes" id="UP001314263">
    <property type="component" value="Unassembled WGS sequence"/>
</dbReference>
<dbReference type="InterPro" id="IPR001057">
    <property type="entry name" value="Glu/AcGlu_kinase"/>
</dbReference>
<evidence type="ECO:0000256" key="4">
    <source>
        <dbReference type="ARBA" id="ARBA00009302"/>
    </source>
</evidence>
<evidence type="ECO:0000313" key="21">
    <source>
        <dbReference type="Proteomes" id="UP001314263"/>
    </source>
</evidence>
<dbReference type="InterPro" id="IPR020593">
    <property type="entry name" value="G-glutamylP_reductase_CS"/>
</dbReference>
<dbReference type="FunFam" id="3.40.1160.10:FF:000006">
    <property type="entry name" value="Glutamate 5-kinase"/>
    <property type="match status" value="1"/>
</dbReference>
<dbReference type="PROSITE" id="PS01223">
    <property type="entry name" value="PROA"/>
    <property type="match status" value="1"/>
</dbReference>
<dbReference type="EC" id="2.7.2.11" evidence="17"/>
<evidence type="ECO:0000259" key="19">
    <source>
        <dbReference type="Pfam" id="PF00696"/>
    </source>
</evidence>
<comment type="similarity">
    <text evidence="3 17">In the C-terminal section; belongs to the gamma-glutamyl phosphate reductase family.</text>
</comment>
<dbReference type="AlphaFoldDB" id="A0AAV1ILL3"/>
<protein>
    <recommendedName>
        <fullName evidence="17">Delta-1-pyrroline-5-carboxylate synthase</fullName>
    </recommendedName>
    <domain>
        <recommendedName>
            <fullName evidence="17">Glutamate 5-kinase</fullName>
            <shortName evidence="17">GK</shortName>
            <ecNumber evidence="17">2.7.2.11</ecNumber>
        </recommendedName>
        <alternativeName>
            <fullName evidence="17">Gamma-glutamyl kinase</fullName>
        </alternativeName>
    </domain>
    <domain>
        <recommendedName>
            <fullName evidence="17">Gamma-glutamyl phosphate reductase</fullName>
            <shortName evidence="17">GPR</shortName>
            <ecNumber evidence="17">1.2.1.41</ecNumber>
        </recommendedName>
        <alternativeName>
            <fullName evidence="17">Glutamate-5-semialdehyde dehydrogenase</fullName>
        </alternativeName>
        <alternativeName>
            <fullName evidence="17">Glutamyl-gamma-semialdehyde dehydrogenase</fullName>
        </alternativeName>
    </domain>
</protein>
<dbReference type="PANTHER" id="PTHR11063">
    <property type="entry name" value="GLUTAMATE SEMIALDEHYDE DEHYDROGENASE"/>
    <property type="match status" value="1"/>
</dbReference>
<comment type="similarity">
    <text evidence="4 17">In the N-terminal section; belongs to the glutamate 5-kinase family.</text>
</comment>